<dbReference type="PANTHER" id="PTHR11199">
    <property type="entry name" value="STROMAL ANTIGEN"/>
    <property type="match status" value="1"/>
</dbReference>
<proteinExistence type="predicted"/>
<evidence type="ECO:0000256" key="3">
    <source>
        <dbReference type="ARBA" id="ARBA00022692"/>
    </source>
</evidence>
<dbReference type="GO" id="GO:0008278">
    <property type="term" value="C:cohesin complex"/>
    <property type="evidence" value="ECO:0007669"/>
    <property type="project" value="TreeGrafter"/>
</dbReference>
<dbReference type="InterPro" id="IPR000719">
    <property type="entry name" value="Prot_kinase_dom"/>
</dbReference>
<feature type="transmembrane region" description="Helical" evidence="7">
    <location>
        <begin position="36"/>
        <end position="55"/>
    </location>
</feature>
<dbReference type="GO" id="GO:0007062">
    <property type="term" value="P:sister chromatid cohesion"/>
    <property type="evidence" value="ECO:0007669"/>
    <property type="project" value="UniProtKB-ARBA"/>
</dbReference>
<dbReference type="InterPro" id="IPR020839">
    <property type="entry name" value="SCD"/>
</dbReference>
<feature type="transmembrane region" description="Helical" evidence="7">
    <location>
        <begin position="242"/>
        <end position="264"/>
    </location>
</feature>
<feature type="compositionally biased region" description="Acidic residues" evidence="6">
    <location>
        <begin position="2239"/>
        <end position="2262"/>
    </location>
</feature>
<dbReference type="PROSITE" id="PS50011">
    <property type="entry name" value="PROTEIN_KINASE_DOM"/>
    <property type="match status" value="1"/>
</dbReference>
<dbReference type="InterPro" id="IPR039662">
    <property type="entry name" value="Cohesin_Scc3/SA"/>
</dbReference>
<feature type="transmembrane region" description="Helical" evidence="7">
    <location>
        <begin position="476"/>
        <end position="501"/>
    </location>
</feature>
<feature type="region of interest" description="Disordered" evidence="6">
    <location>
        <begin position="972"/>
        <end position="1057"/>
    </location>
</feature>
<feature type="compositionally biased region" description="Low complexity" evidence="6">
    <location>
        <begin position="2290"/>
        <end position="2306"/>
    </location>
</feature>
<reference evidence="10" key="1">
    <citation type="submission" date="2023-11" db="EMBL/GenBank/DDBJ databases">
        <authorList>
            <person name="De Vega J J."/>
            <person name="De Vega J J."/>
        </authorList>
    </citation>
    <scope>NUCLEOTIDE SEQUENCE</scope>
</reference>
<accession>A0AAD2HMH8</accession>
<feature type="transmembrane region" description="Helical" evidence="7">
    <location>
        <begin position="193"/>
        <end position="214"/>
    </location>
</feature>
<evidence type="ECO:0000256" key="1">
    <source>
        <dbReference type="ARBA" id="ARBA00004141"/>
    </source>
</evidence>
<dbReference type="Pfam" id="PF03600">
    <property type="entry name" value="CitMHS"/>
    <property type="match status" value="1"/>
</dbReference>
<comment type="subcellular location">
    <subcellularLocation>
        <location evidence="1">Membrane</location>
        <topology evidence="1">Multi-pass membrane protein</topology>
    </subcellularLocation>
</comment>
<dbReference type="GO" id="GO:0016020">
    <property type="term" value="C:membrane"/>
    <property type="evidence" value="ECO:0007669"/>
    <property type="project" value="UniProtKB-SubCell"/>
</dbReference>
<dbReference type="InterPro" id="IPR004680">
    <property type="entry name" value="Cit_transptr-like_dom"/>
</dbReference>
<dbReference type="InterPro" id="IPR011009">
    <property type="entry name" value="Kinase-like_dom_sf"/>
</dbReference>
<evidence type="ECO:0000313" key="11">
    <source>
        <dbReference type="Proteomes" id="UP001295794"/>
    </source>
</evidence>
<feature type="transmembrane region" description="Helical" evidence="7">
    <location>
        <begin position="323"/>
        <end position="342"/>
    </location>
</feature>
<feature type="transmembrane region" description="Helical" evidence="7">
    <location>
        <begin position="75"/>
        <end position="104"/>
    </location>
</feature>
<keyword evidence="11" id="KW-1185">Reference proteome</keyword>
<dbReference type="GO" id="GO:0003682">
    <property type="term" value="F:chromatin binding"/>
    <property type="evidence" value="ECO:0007669"/>
    <property type="project" value="TreeGrafter"/>
</dbReference>
<dbReference type="Pfam" id="PF00069">
    <property type="entry name" value="Pkinase"/>
    <property type="match status" value="1"/>
</dbReference>
<dbReference type="InterPro" id="IPR011989">
    <property type="entry name" value="ARM-like"/>
</dbReference>
<dbReference type="Gene3D" id="1.10.510.10">
    <property type="entry name" value="Transferase(Phosphotransferase) domain 1"/>
    <property type="match status" value="1"/>
</dbReference>
<feature type="region of interest" description="Disordered" evidence="6">
    <location>
        <begin position="2122"/>
        <end position="2350"/>
    </location>
</feature>
<comment type="caution">
    <text evidence="10">The sequence shown here is derived from an EMBL/GenBank/DDBJ whole genome shotgun (WGS) entry which is preliminary data.</text>
</comment>
<feature type="compositionally biased region" description="Low complexity" evidence="6">
    <location>
        <begin position="2274"/>
        <end position="2283"/>
    </location>
</feature>
<keyword evidence="2" id="KW-0813">Transport</keyword>
<evidence type="ECO:0000259" key="8">
    <source>
        <dbReference type="PROSITE" id="PS50011"/>
    </source>
</evidence>
<feature type="compositionally biased region" description="Acidic residues" evidence="6">
    <location>
        <begin position="1008"/>
        <end position="1018"/>
    </location>
</feature>
<dbReference type="InterPro" id="IPR056396">
    <property type="entry name" value="HEAT_SCC3-SA"/>
</dbReference>
<dbReference type="SUPFAM" id="SSF48371">
    <property type="entry name" value="ARM repeat"/>
    <property type="match status" value="2"/>
</dbReference>
<feature type="compositionally biased region" description="Basic and acidic residues" evidence="6">
    <location>
        <begin position="2313"/>
        <end position="2335"/>
    </location>
</feature>
<keyword evidence="5 7" id="KW-0472">Membrane</keyword>
<feature type="region of interest" description="Disordered" evidence="6">
    <location>
        <begin position="1232"/>
        <end position="1259"/>
    </location>
</feature>
<keyword evidence="3 7" id="KW-0812">Transmembrane</keyword>
<dbReference type="Pfam" id="PF21581">
    <property type="entry name" value="SCD"/>
    <property type="match status" value="1"/>
</dbReference>
<dbReference type="PROSITE" id="PS00108">
    <property type="entry name" value="PROTEIN_KINASE_ST"/>
    <property type="match status" value="1"/>
</dbReference>
<feature type="compositionally biased region" description="Acidic residues" evidence="6">
    <location>
        <begin position="2138"/>
        <end position="2151"/>
    </location>
</feature>
<dbReference type="GO" id="GO:0005634">
    <property type="term" value="C:nucleus"/>
    <property type="evidence" value="ECO:0007669"/>
    <property type="project" value="TreeGrafter"/>
</dbReference>
<feature type="domain" description="Protein kinase" evidence="8">
    <location>
        <begin position="601"/>
        <end position="899"/>
    </location>
</feature>
<protein>
    <submittedName>
        <fullName evidence="10">Uncharacterized protein</fullName>
    </submittedName>
</protein>
<dbReference type="SUPFAM" id="SSF56112">
    <property type="entry name" value="Protein kinase-like (PK-like)"/>
    <property type="match status" value="1"/>
</dbReference>
<feature type="region of interest" description="Disordered" evidence="6">
    <location>
        <begin position="1465"/>
        <end position="1498"/>
    </location>
</feature>
<feature type="transmembrane region" description="Helical" evidence="7">
    <location>
        <begin position="6"/>
        <end position="29"/>
    </location>
</feature>
<dbReference type="GO" id="GO:0004672">
    <property type="term" value="F:protein kinase activity"/>
    <property type="evidence" value="ECO:0007669"/>
    <property type="project" value="InterPro"/>
</dbReference>
<dbReference type="GO" id="GO:0005524">
    <property type="term" value="F:ATP binding"/>
    <property type="evidence" value="ECO:0007669"/>
    <property type="project" value="InterPro"/>
</dbReference>
<evidence type="ECO:0000313" key="10">
    <source>
        <dbReference type="EMBL" id="CAK5278130.1"/>
    </source>
</evidence>
<dbReference type="GO" id="GO:0000785">
    <property type="term" value="C:chromatin"/>
    <property type="evidence" value="ECO:0007669"/>
    <property type="project" value="TreeGrafter"/>
</dbReference>
<keyword evidence="4 7" id="KW-1133">Transmembrane helix</keyword>
<dbReference type="SMART" id="SM00220">
    <property type="entry name" value="S_TKc"/>
    <property type="match status" value="1"/>
</dbReference>
<feature type="transmembrane region" description="Helical" evidence="7">
    <location>
        <begin position="409"/>
        <end position="433"/>
    </location>
</feature>
<evidence type="ECO:0000256" key="6">
    <source>
        <dbReference type="SAM" id="MobiDB-lite"/>
    </source>
</evidence>
<dbReference type="InterPro" id="IPR008271">
    <property type="entry name" value="Ser/Thr_kinase_AS"/>
</dbReference>
<dbReference type="Pfam" id="PF08514">
    <property type="entry name" value="STAG"/>
    <property type="match status" value="1"/>
</dbReference>
<dbReference type="InterPro" id="IPR016024">
    <property type="entry name" value="ARM-type_fold"/>
</dbReference>
<dbReference type="Gene3D" id="3.30.200.20">
    <property type="entry name" value="Phosphorylase Kinase, domain 1"/>
    <property type="match status" value="1"/>
</dbReference>
<dbReference type="Gene3D" id="1.25.10.10">
    <property type="entry name" value="Leucine-rich Repeat Variant"/>
    <property type="match status" value="1"/>
</dbReference>
<feature type="transmembrane region" description="Helical" evidence="7">
    <location>
        <begin position="116"/>
        <end position="146"/>
    </location>
</feature>
<evidence type="ECO:0000256" key="7">
    <source>
        <dbReference type="SAM" id="Phobius"/>
    </source>
</evidence>
<evidence type="ECO:0000259" key="9">
    <source>
        <dbReference type="PROSITE" id="PS51425"/>
    </source>
</evidence>
<dbReference type="PROSITE" id="PS51425">
    <property type="entry name" value="SCD"/>
    <property type="match status" value="1"/>
</dbReference>
<dbReference type="InterPro" id="IPR013721">
    <property type="entry name" value="STAG"/>
</dbReference>
<feature type="compositionally biased region" description="Basic residues" evidence="6">
    <location>
        <begin position="2156"/>
        <end position="2172"/>
    </location>
</feature>
<feature type="transmembrane region" description="Helical" evidence="7">
    <location>
        <begin position="366"/>
        <end position="389"/>
    </location>
</feature>
<dbReference type="Pfam" id="PF24571">
    <property type="entry name" value="HEAT_SCC3-SA"/>
    <property type="match status" value="1"/>
</dbReference>
<dbReference type="GO" id="GO:0055085">
    <property type="term" value="P:transmembrane transport"/>
    <property type="evidence" value="ECO:0007669"/>
    <property type="project" value="InterPro"/>
</dbReference>
<dbReference type="PANTHER" id="PTHR11199:SF0">
    <property type="entry name" value="LD34181P-RELATED"/>
    <property type="match status" value="1"/>
</dbReference>
<feature type="domain" description="SCD" evidence="9">
    <location>
        <begin position="1281"/>
        <end position="1366"/>
    </location>
</feature>
<evidence type="ECO:0000256" key="4">
    <source>
        <dbReference type="ARBA" id="ARBA00022989"/>
    </source>
</evidence>
<organism evidence="10 11">
    <name type="scientific">Mycena citricolor</name>
    <dbReference type="NCBI Taxonomy" id="2018698"/>
    <lineage>
        <taxon>Eukaryota</taxon>
        <taxon>Fungi</taxon>
        <taxon>Dikarya</taxon>
        <taxon>Basidiomycota</taxon>
        <taxon>Agaricomycotina</taxon>
        <taxon>Agaricomycetes</taxon>
        <taxon>Agaricomycetidae</taxon>
        <taxon>Agaricales</taxon>
        <taxon>Marasmiineae</taxon>
        <taxon>Mycenaceae</taxon>
        <taxon>Mycena</taxon>
    </lineage>
</organism>
<dbReference type="CDD" id="cd00625">
    <property type="entry name" value="ArsB_NhaD_permease"/>
    <property type="match status" value="1"/>
</dbReference>
<name>A0AAD2HMH8_9AGAR</name>
<evidence type="ECO:0000256" key="5">
    <source>
        <dbReference type="ARBA" id="ARBA00023136"/>
    </source>
</evidence>
<sequence length="2350" mass="260658">MAATITRFSIVTLLLFALSIAIVIFPFYVKVGNKKIPINLTTAPILVIGILWASQCLGATQIRDGIVGTAGVKPYNILILFFSLAYMAITLDISGVLQAAAFWVSNKGGTRGRRLYFYFYALITLLSIFVGNDPVILSGTVFLIYYTRTADVHPVPWLMAEFASANTASMVLAVGNPTNVVICEGFNIPFASFTLYTVLAFLACSLSCYVALALQFRKDKHVPHHLRPVGTLDARQAIRDPISACVGSILLFSCIVVILVVSFFKIDVWKISLPFAGAKFLFDLVWDYLRNRPLPVDPNEKPASWRETLSSRFVTVSTALPRLPFGLIPFAFSQFILIEALAHQGWIDVFSRWLVTASGRSMHPTIWLVGVLTVLLCNVAGTNIGATILMTKVVSQAGLPVPSNRAAGVALAVASNIGAVSFTFSASLAGLLWKAILKQKEDDIAAEERLSEKSESEPSFADRLSISQVLFAKWNILPLVVMTGVGLAVVSAEMAVLYRILPSPPSMSHLRQCNASTAIRAATAPTSPPTRASKAPGSSKHVLYFIANGTMPCVGKGKERAAEGFPLTSSVDSPGLVSPHTILKEARRGSMAVPRSVPGPFMFLKRVQSSLHGTMIAARELDDAWLRGESGRIVCMKVFRKRAAYKRDLYSGIVQEILAYRNLARASSRNPGRAFVMDLDAALQDETRLFFVMELMDCDLLAVMNGHRFPRRSNAPRWIWQMASGISAIHDAGVIHRDIKPENVLVDPQGNVRIADFGAAYVDLVAHPLDPYDCCTSDVTGTWSYMAPEVLFNRKKPRCERRPYGPPVDYWSLGCVAYELLSDEASPLFASEQDMCAFLTWRGPDSFPLRCGLDQNAQCLVSGASLQLWPSKKTDSLQLTNIEASKRFGIKDLRGHPFFCNKDQAIEIDSVIRPIRERRRLSHIFTEDPQLGEQHREIFTPTIEGEHPFEHFGWVNPKGIWADLRSFPINAMSTTPAPRRSTRERKNVPVVTPDDALTKGKRKRATSVDEDEDDEDDDPKPRRKTKQSAAAAKKPRKTARKVKEAQDAFDPDEAAKDSKINADNPLFNAILNPAAALQSTAEDFLESLDQSPELALAELVNLVMRACGCNETLSADQVADFDGIIDTLDDVTEELKKEQSLTAYPLTSRLPVFKKFRKSLHEFLDRLISSAASLGFLYKSEMIPTLQAWVIAMSSSNIRSFRHTATVVALELETALCEVAAAVEKEAELNARQREGEKKRRAGKAAATAQDKGALDSKSTEIRARRDKLKEFIKDFVDGVFIHRYRDLDPLIRADCTLALGEWFTKHPAHFLDAAYLRYIGWVLSDNATPVRLAALKALTGVYAQPTYAPQVHHFTERFKGRLLEMAARDAEPAVRVAVLGVLEQLGATALEDDEREQVALCVFDIEPKVRRAVGGFVRTCWEEALEERLIGHQGKVTDDEKAKAGVKAFGSVLVRWGRRLDADENGELDGSQAESDSGESRPGRISKAPGHLSGTSAEDRMGRAGIIVEALWDEVDVVRDWEAVLDVLLLDHSSAGDGSAPRKGKANGKSAASKRTDDSVIDEAWRLDEDEETVLLEVFVACLKYAKEFVKKGNEDAIANDITRELIKGLPRLIMKYQTDQNRIANVLTIPTLLNLDLYLEMRMITSYAALWDDMIKQFLSHSSPTVLNVAVQSLMYLMTATSLSNTNNTKILELEDELSSALHAAVGGRDEIEVATFDEDEVIALAALCARLSVLSGYRDLTGWMEEEEDGKQASALNIFHALVDRGRLGYKEEGFMITQALEVLTKHLLWKTKKLRPEDDMSEEAVAYREKLQEQRDMFLEKLVEYSVGTQSNTSEAVQRTAFMCLVNMYILFGERMSITLDDEVQFRCAGYVQAQVERYAETLDSDDAEKPRDVDPNSTSQLLTEYSFIELIVTFLRAIKTGVLHVRHTAILLPHYGRLGSTFDQFIKVIVDLLREDALEQDHSDVVVTVINKSLEEAFTMVLDEVVEDESNVVQLAKHLATTFTLRGAHLAVLKRMEVQYIVQIQTTALSWLAKRIEGYEANENKRGLKIATTCFRALVPLLSNIQSRDAMKIKAHLDQVLAEASVELSSTSKIWEPLRAYEKRLQAILNKEKVPGTKGRKVKLSRGDGLTSSEDETEMEQLVEEEAAARPKPRPRARKLSKKKKNSKNSDDDDEDCDAPAPKSKPQRRARRLADNTVASGADNEDDAEVDVVPTPPRTRPRRLSTKKTPVTEVDTDGVDDDDEEDEDEDENGEDEPAPPTPKARPRPRATYQSKAASPLPPQASSPAPSALSDVAAPSSANSKKRSRPDDADVEDKVPETLRRESEREATPVGDMQVRRKRARR</sequence>
<dbReference type="Proteomes" id="UP001295794">
    <property type="component" value="Unassembled WGS sequence"/>
</dbReference>
<evidence type="ECO:0000256" key="2">
    <source>
        <dbReference type="ARBA" id="ARBA00022448"/>
    </source>
</evidence>
<gene>
    <name evidence="10" type="ORF">MYCIT1_LOCUS27411</name>
</gene>
<dbReference type="EMBL" id="CAVNYO010000421">
    <property type="protein sequence ID" value="CAK5278130.1"/>
    <property type="molecule type" value="Genomic_DNA"/>
</dbReference>